<feature type="domain" description="Myb-like" evidence="7">
    <location>
        <begin position="1188"/>
        <end position="1251"/>
    </location>
</feature>
<evidence type="ECO:0000256" key="3">
    <source>
        <dbReference type="ARBA" id="ARBA00023125"/>
    </source>
</evidence>
<evidence type="ECO:0000256" key="4">
    <source>
        <dbReference type="ARBA" id="ARBA00023163"/>
    </source>
</evidence>
<dbReference type="InterPro" id="IPR044822">
    <property type="entry name" value="Myb_DNA-bind_4"/>
</dbReference>
<dbReference type="PANTHER" id="PTHR21654:SF84">
    <property type="entry name" value="SI:DKEY-66I24.7"/>
    <property type="match status" value="1"/>
</dbReference>
<dbReference type="Proteomes" id="UP000747542">
    <property type="component" value="Unassembled WGS sequence"/>
</dbReference>
<dbReference type="PANTHER" id="PTHR21654">
    <property type="entry name" value="FI21293P1"/>
    <property type="match status" value="1"/>
</dbReference>
<organism evidence="8 9">
    <name type="scientific">Homarus americanus</name>
    <name type="common">American lobster</name>
    <dbReference type="NCBI Taxonomy" id="6706"/>
    <lineage>
        <taxon>Eukaryota</taxon>
        <taxon>Metazoa</taxon>
        <taxon>Ecdysozoa</taxon>
        <taxon>Arthropoda</taxon>
        <taxon>Crustacea</taxon>
        <taxon>Multicrustacea</taxon>
        <taxon>Malacostraca</taxon>
        <taxon>Eumalacostraca</taxon>
        <taxon>Eucarida</taxon>
        <taxon>Decapoda</taxon>
        <taxon>Pleocyemata</taxon>
        <taxon>Astacidea</taxon>
        <taxon>Nephropoidea</taxon>
        <taxon>Nephropidae</taxon>
        <taxon>Homarus</taxon>
    </lineage>
</organism>
<dbReference type="Pfam" id="PF13837">
    <property type="entry name" value="Myb_DNA-bind_4"/>
    <property type="match status" value="3"/>
</dbReference>
<evidence type="ECO:0000256" key="6">
    <source>
        <dbReference type="SAM" id="MobiDB-lite"/>
    </source>
</evidence>
<keyword evidence="5" id="KW-0539">Nucleus</keyword>
<dbReference type="GO" id="GO:0005634">
    <property type="term" value="C:nucleus"/>
    <property type="evidence" value="ECO:0007669"/>
    <property type="project" value="UniProtKB-SubCell"/>
</dbReference>
<name>A0A8J5JQ90_HOMAM</name>
<evidence type="ECO:0000256" key="2">
    <source>
        <dbReference type="ARBA" id="ARBA00023015"/>
    </source>
</evidence>
<feature type="region of interest" description="Disordered" evidence="6">
    <location>
        <begin position="59"/>
        <end position="78"/>
    </location>
</feature>
<dbReference type="GO" id="GO:0003677">
    <property type="term" value="F:DNA binding"/>
    <property type="evidence" value="ECO:0007669"/>
    <property type="project" value="UniProtKB-KW"/>
</dbReference>
<protein>
    <submittedName>
        <fullName evidence="8">Putative Myb/SANT-like DNA-binding domain-containing protein 24</fullName>
    </submittedName>
</protein>
<evidence type="ECO:0000259" key="7">
    <source>
        <dbReference type="SMART" id="SM00717"/>
    </source>
</evidence>
<evidence type="ECO:0000313" key="8">
    <source>
        <dbReference type="EMBL" id="KAG7160331.1"/>
    </source>
</evidence>
<dbReference type="GO" id="GO:0010468">
    <property type="term" value="P:regulation of gene expression"/>
    <property type="evidence" value="ECO:0007669"/>
    <property type="project" value="UniProtKB-ARBA"/>
</dbReference>
<evidence type="ECO:0000313" key="9">
    <source>
        <dbReference type="Proteomes" id="UP000747542"/>
    </source>
</evidence>
<dbReference type="EMBL" id="JAHLQT010031306">
    <property type="protein sequence ID" value="KAG7160331.1"/>
    <property type="molecule type" value="Genomic_DNA"/>
</dbReference>
<dbReference type="SMART" id="SM00717">
    <property type="entry name" value="SANT"/>
    <property type="match status" value="2"/>
</dbReference>
<gene>
    <name evidence="8" type="primary">Msantd-L24</name>
    <name evidence="8" type="ORF">Hamer_G001548</name>
</gene>
<reference evidence="8" key="1">
    <citation type="journal article" date="2021" name="Sci. Adv.">
        <title>The American lobster genome reveals insights on longevity, neural, and immune adaptations.</title>
        <authorList>
            <person name="Polinski J.M."/>
            <person name="Zimin A.V."/>
            <person name="Clark K.F."/>
            <person name="Kohn A.B."/>
            <person name="Sadowski N."/>
            <person name="Timp W."/>
            <person name="Ptitsyn A."/>
            <person name="Khanna P."/>
            <person name="Romanova D.Y."/>
            <person name="Williams P."/>
            <person name="Greenwood S.J."/>
            <person name="Moroz L.L."/>
            <person name="Walt D.R."/>
            <person name="Bodnar A.G."/>
        </authorList>
    </citation>
    <scope>NUCLEOTIDE SEQUENCE</scope>
    <source>
        <strain evidence="8">GMGI-L3</strain>
    </source>
</reference>
<accession>A0A8J5JQ90</accession>
<dbReference type="OrthoDB" id="10065625at2759"/>
<feature type="domain" description="Myb-like" evidence="7">
    <location>
        <begin position="203"/>
        <end position="268"/>
    </location>
</feature>
<evidence type="ECO:0000256" key="5">
    <source>
        <dbReference type="ARBA" id="ARBA00023242"/>
    </source>
</evidence>
<dbReference type="InterPro" id="IPR001005">
    <property type="entry name" value="SANT/Myb"/>
</dbReference>
<proteinExistence type="predicted"/>
<comment type="subcellular location">
    <subcellularLocation>
        <location evidence="1">Nucleus</location>
    </subcellularLocation>
</comment>
<keyword evidence="2" id="KW-0805">Transcription regulation</keyword>
<comment type="caution">
    <text evidence="8">The sequence shown here is derived from an EMBL/GenBank/DDBJ whole genome shotgun (WGS) entry which is preliminary data.</text>
</comment>
<keyword evidence="4" id="KW-0804">Transcription</keyword>
<keyword evidence="3 8" id="KW-0238">DNA-binding</keyword>
<feature type="compositionally biased region" description="Polar residues" evidence="6">
    <location>
        <begin position="68"/>
        <end position="78"/>
    </location>
</feature>
<evidence type="ECO:0000256" key="1">
    <source>
        <dbReference type="ARBA" id="ARBA00004123"/>
    </source>
</evidence>
<keyword evidence="9" id="KW-1185">Reference proteome</keyword>
<sequence>MADSPVVVDPEGYEELPEEEVETSYMCGACFQLFPTTEDFHAHQCQITGVDNVENVVDRDGEEEEPHTSSLDVSQHGTHLQKGVWEARESEAAMEEAVASILGERMKRTAPQKSTCSDIQFDQTLIVPAEHSIEHTSIIDHMEPVVEHTVENIDQSDGSGLAEGIEIPSANVYMYDNPVYLNRLMKDNTFGRRVRHDAPYSHRLGPWDNKSSRLLIHLLKEYPKAYFILDKECKRTEAWEIIRVKLAEAGYQFTVLQIRMRWRELCKKYRNTANHNDLYNTRKTCQYLDDLNSLFGVWDRHATLLLIKQLEVNGSKRLGQNGGTRMRHKVWDQIRQVLLTHGYQYTADQVQGRWSTLVTLYQRMVEHNSKPHNEKITIAYKDYIERVFKYVPERNSKWLKIMEKRGKKPKTLKKNWTVPIERHLLAYYHERVYRFNNEHVNNTELWQEIVQKLEDIAGYSTTVDKVRTRFYELTKQFSIMEQHNAQPGTIRRECRHHETLAEIYSIYNYWPHDRSTIKLEKSNAIRMRQVNSQLAWSEDESRTLLQLYPQVLVAHLSSGEHQPIEELWLQLAKAYLNTQNDRKQCYEIEDHIALLRRGYHSQNPFPFVSEMQLLEETELTLSFTPEPLPIDDDQLVPFWSHTAAHLLLDFVMHHRQEGVKNSGLFELVSRDLASCGYRYTGEECRLYYSLLRQLYTNRMRTIKRKRELLKPFPYMEKMAEVDNVVSQPSFVETEENRKIILSAALSRLEIIEGENEDGQRDYLVNWLTTLKLYLKRTALFNPPPAIKYLARTLAETIEDSSIEGEYKRFDDILGPHLDLLNSIAERGGSSIVYQPSVFKNRGKKMTMSKTVQTRYGSVQWSEANLRTMLNTVKEWRLLCHDGAELEHVLNSSEALWKEVASRLSGPSKVDPSKCQERFIQMCREYKSVVSFNARLSPTETIKTIMCQEILEQILTPLICHDAEIDVRDEWWASEEGGNWNRTETLELLFTVRELWPGWPKMDWEMVSLMMNASGYKHDDVGCKKRFQQLYSGYQAAFEHNKTCGIRARRRPPFYFKLNTLFGNNEFDEPVTPDLPGMQEVEVDEAEALHVLVMGLKEVKGHYCHSVPRRPLLMTLSLYLNEHFHCTSSSIPPYEVWHFLLQLHHIHREAALQKTEVAEHMNLGELWQNHPIPLIAFGLHALPLLGWNSVCDWSVDEVYLLVETVFNWELQPRNLQSAGKTMAKVASELLKTRGFEKTPQQCQDQWEYLVAAYRQGGYKQLSGQMNLIHLLAPSILHPQPTCFYPSVRVSKNLNQQRNCRTNICKQPHKATQTQKLQTTAIQPPSAHKDSTLRPLKKMKVESHDMTVLSVSEENLQKIKRKKSAPGNVVSYVQINVLQQSTPQKRHVQVSTDEMKDWEEGLGTTSFSVKKETGDMESISTSSTTLSVPIVSDSIKSVRIQEHKSDKKQGIFKPSGSFAITMKTASGAPSRKVTYFLQSDGNSEDDRVQVEVLNVMESENGKLVECCTGKGITPARTIKLHYPPTHPIPSGLTHMYLPRMLVHPDVMTAAKKIQLPDTSNKFSSSISERDSSSSSFSIPCQLNLKTESEEIECEESGLHLSGDESFTSFGSDGKDDEPGRWRVMKLLEQYRQHCRQEKTRLLQTLQESHQQQTSILKQILTVFQQLQNSF</sequence>
<feature type="region of interest" description="Disordered" evidence="6">
    <location>
        <begin position="1555"/>
        <end position="1574"/>
    </location>
</feature>